<reference evidence="2 3" key="1">
    <citation type="submission" date="2018-07" db="EMBL/GenBank/DDBJ databases">
        <title>Chryseobacterium lacus sp. nov., isolated from lake water.</title>
        <authorList>
            <person name="Li C.-M."/>
        </authorList>
    </citation>
    <scope>NUCLEOTIDE SEQUENCE [LARGE SCALE GENOMIC DNA]</scope>
    <source>
        <strain evidence="2 3">YLOS41</strain>
    </source>
</reference>
<evidence type="ECO:0000313" key="2">
    <source>
        <dbReference type="EMBL" id="RCU44117.1"/>
    </source>
</evidence>
<gene>
    <name evidence="2" type="ORF">DQ356_03640</name>
</gene>
<dbReference type="InterPro" id="IPR006640">
    <property type="entry name" value="SprT-like_domain"/>
</dbReference>
<dbReference type="Pfam" id="PF10263">
    <property type="entry name" value="SprT-like"/>
    <property type="match status" value="1"/>
</dbReference>
<name>A0A368N0S4_9FLAO</name>
<keyword evidence="3" id="KW-1185">Reference proteome</keyword>
<protein>
    <submittedName>
        <fullName evidence="2">Transcription elongation protein SprT</fullName>
    </submittedName>
</protein>
<evidence type="ECO:0000259" key="1">
    <source>
        <dbReference type="Pfam" id="PF10263"/>
    </source>
</evidence>
<evidence type="ECO:0000313" key="3">
    <source>
        <dbReference type="Proteomes" id="UP000252172"/>
    </source>
</evidence>
<sequence length="195" mass="22956">MTAHFLQKYLPENSLPYLQQWLGQHPIQILISRERSSKLGDYRRMPDHSHQITINSTLPPELFFFVLTHEMAHFFAFQKFGYRIRPHGREWKEEFAKMLMDSLSVYSKDLQPVILQFSKSPKASFAASTGLVKYFHTDNGEEGNFVETLKKGTIFCYRQENYKMETKLKKNYLCTRLSTGKKYVFKPLAKVKKLS</sequence>
<comment type="caution">
    <text evidence="2">The sequence shown here is derived from an EMBL/GenBank/DDBJ whole genome shotgun (WGS) entry which is preliminary data.</text>
</comment>
<accession>A0A368N0S4</accession>
<dbReference type="AlphaFoldDB" id="A0A368N0S4"/>
<organism evidence="2 3">
    <name type="scientific">Chryseobacterium lacus</name>
    <dbReference type="NCBI Taxonomy" id="2058346"/>
    <lineage>
        <taxon>Bacteria</taxon>
        <taxon>Pseudomonadati</taxon>
        <taxon>Bacteroidota</taxon>
        <taxon>Flavobacteriia</taxon>
        <taxon>Flavobacteriales</taxon>
        <taxon>Weeksellaceae</taxon>
        <taxon>Chryseobacterium group</taxon>
        <taxon>Chryseobacterium</taxon>
    </lineage>
</organism>
<feature type="domain" description="SprT-like" evidence="1">
    <location>
        <begin position="37"/>
        <end position="97"/>
    </location>
</feature>
<dbReference type="RefSeq" id="WP_114303096.1">
    <property type="nucleotide sequence ID" value="NZ_QPIE01000002.1"/>
</dbReference>
<proteinExistence type="predicted"/>
<dbReference type="OrthoDB" id="267364at2"/>
<dbReference type="GO" id="GO:0006950">
    <property type="term" value="P:response to stress"/>
    <property type="evidence" value="ECO:0007669"/>
    <property type="project" value="UniProtKB-ARBA"/>
</dbReference>
<dbReference type="Proteomes" id="UP000252172">
    <property type="component" value="Unassembled WGS sequence"/>
</dbReference>
<dbReference type="EMBL" id="QPIE01000002">
    <property type="protein sequence ID" value="RCU44117.1"/>
    <property type="molecule type" value="Genomic_DNA"/>
</dbReference>